<accession>A0A8J4XPA1</accession>
<keyword evidence="3" id="KW-1185">Reference proteome</keyword>
<evidence type="ECO:0000256" key="1">
    <source>
        <dbReference type="SAM" id="MobiDB-lite"/>
    </source>
</evidence>
<dbReference type="Proteomes" id="UP000770661">
    <property type="component" value="Unassembled WGS sequence"/>
</dbReference>
<gene>
    <name evidence="2" type="ORF">GWK47_021093</name>
</gene>
<comment type="caution">
    <text evidence="2">The sequence shown here is derived from an EMBL/GenBank/DDBJ whole genome shotgun (WGS) entry which is preliminary data.</text>
</comment>
<protein>
    <submittedName>
        <fullName evidence="2">Uncharacterized protein</fullName>
    </submittedName>
</protein>
<dbReference type="AlphaFoldDB" id="A0A8J4XPA1"/>
<dbReference type="EMBL" id="JACEEZ010023511">
    <property type="protein sequence ID" value="KAG0711217.1"/>
    <property type="molecule type" value="Genomic_DNA"/>
</dbReference>
<dbReference type="OrthoDB" id="6434442at2759"/>
<proteinExistence type="predicted"/>
<evidence type="ECO:0000313" key="2">
    <source>
        <dbReference type="EMBL" id="KAG0711217.1"/>
    </source>
</evidence>
<sequence length="186" mass="19659">MPLLRPEGALLAPVSGLTPQGGARPPTHHSNFTPTSGGSDRWRSGDGGVAARGDQLLTPSRHVSLHSSGGHWGASVCGGSPTVGGPRHIPTSAPGYTHGSHPRCRGQHATPGNHHLSVSVGTVSTTECIYIAEGVQQLYLSLKACKALRLVHHTFPRPLSPPVCVLWSHQTPHKTHVARNRHLTNL</sequence>
<evidence type="ECO:0000313" key="3">
    <source>
        <dbReference type="Proteomes" id="UP000770661"/>
    </source>
</evidence>
<organism evidence="2 3">
    <name type="scientific">Chionoecetes opilio</name>
    <name type="common">Atlantic snow crab</name>
    <name type="synonym">Cancer opilio</name>
    <dbReference type="NCBI Taxonomy" id="41210"/>
    <lineage>
        <taxon>Eukaryota</taxon>
        <taxon>Metazoa</taxon>
        <taxon>Ecdysozoa</taxon>
        <taxon>Arthropoda</taxon>
        <taxon>Crustacea</taxon>
        <taxon>Multicrustacea</taxon>
        <taxon>Malacostraca</taxon>
        <taxon>Eumalacostraca</taxon>
        <taxon>Eucarida</taxon>
        <taxon>Decapoda</taxon>
        <taxon>Pleocyemata</taxon>
        <taxon>Brachyura</taxon>
        <taxon>Eubrachyura</taxon>
        <taxon>Majoidea</taxon>
        <taxon>Majidae</taxon>
        <taxon>Chionoecetes</taxon>
    </lineage>
</organism>
<name>A0A8J4XPA1_CHIOP</name>
<feature type="region of interest" description="Disordered" evidence="1">
    <location>
        <begin position="12"/>
        <end position="53"/>
    </location>
</feature>
<reference evidence="2" key="1">
    <citation type="submission" date="2020-07" db="EMBL/GenBank/DDBJ databases">
        <title>The High-quality genome of the commercially important snow crab, Chionoecetes opilio.</title>
        <authorList>
            <person name="Jeong J.-H."/>
            <person name="Ryu S."/>
        </authorList>
    </citation>
    <scope>NUCLEOTIDE SEQUENCE</scope>
    <source>
        <strain evidence="2">MADBK_172401_WGS</strain>
        <tissue evidence="2">Digestive gland</tissue>
    </source>
</reference>